<dbReference type="Proteomes" id="UP000199125">
    <property type="component" value="Unassembled WGS sequence"/>
</dbReference>
<protein>
    <submittedName>
        <fullName evidence="1">Uncharacterized protein</fullName>
    </submittedName>
</protein>
<dbReference type="AlphaFoldDB" id="A0A1H6MUR2"/>
<sequence length="167" mass="18542">MIVSRFVFMPLKALIDLEARTVETCNSIATGRAILDDEWHGIPRVDFIAADEWQVGPAFITREQHPRKRGVAFVLHVGPRDLYTVTAAIAEVYLMRDGKLPSCMTVMKPFYGNPDSALRTMIATACGLRIDPAITAFAKRAYAADPARWDGIRAAAARHRIGHGRIH</sequence>
<proteinExistence type="predicted"/>
<reference evidence="2" key="1">
    <citation type="submission" date="2016-10" db="EMBL/GenBank/DDBJ databases">
        <authorList>
            <person name="Varghese N."/>
            <person name="Submissions S."/>
        </authorList>
    </citation>
    <scope>NUCLEOTIDE SEQUENCE [LARGE SCALE GENOMIC DNA]</scope>
    <source>
        <strain evidence="2">DSM 11593</strain>
    </source>
</reference>
<dbReference type="EMBL" id="FNXG01000004">
    <property type="protein sequence ID" value="SEI03442.1"/>
    <property type="molecule type" value="Genomic_DNA"/>
</dbReference>
<dbReference type="RefSeq" id="WP_090848269.1">
    <property type="nucleotide sequence ID" value="NZ_FNXG01000004.1"/>
</dbReference>
<name>A0A1H6MUR2_9RHOB</name>
<organism evidence="1 2">
    <name type="scientific">Paracoccus alkenifer</name>
    <dbReference type="NCBI Taxonomy" id="65735"/>
    <lineage>
        <taxon>Bacteria</taxon>
        <taxon>Pseudomonadati</taxon>
        <taxon>Pseudomonadota</taxon>
        <taxon>Alphaproteobacteria</taxon>
        <taxon>Rhodobacterales</taxon>
        <taxon>Paracoccaceae</taxon>
        <taxon>Paracoccus</taxon>
    </lineage>
</organism>
<accession>A0A1H6MUR2</accession>
<keyword evidence="2" id="KW-1185">Reference proteome</keyword>
<gene>
    <name evidence="1" type="ORF">SAMN04488075_2333</name>
</gene>
<evidence type="ECO:0000313" key="1">
    <source>
        <dbReference type="EMBL" id="SEI03442.1"/>
    </source>
</evidence>
<evidence type="ECO:0000313" key="2">
    <source>
        <dbReference type="Proteomes" id="UP000199125"/>
    </source>
</evidence>